<dbReference type="Proteomes" id="UP000318093">
    <property type="component" value="Unassembled WGS sequence"/>
</dbReference>
<evidence type="ECO:0000313" key="2">
    <source>
        <dbReference type="EMBL" id="TMI82441.1"/>
    </source>
</evidence>
<dbReference type="EMBL" id="VBAN01000162">
    <property type="protein sequence ID" value="TMI82441.1"/>
    <property type="molecule type" value="Genomic_DNA"/>
</dbReference>
<comment type="caution">
    <text evidence="2">The sequence shown here is derived from an EMBL/GenBank/DDBJ whole genome shotgun (WGS) entry which is preliminary data.</text>
</comment>
<evidence type="ECO:0000256" key="1">
    <source>
        <dbReference type="SAM" id="MobiDB-lite"/>
    </source>
</evidence>
<dbReference type="AlphaFoldDB" id="A0A537JFX5"/>
<gene>
    <name evidence="2" type="ORF">E6H03_05520</name>
</gene>
<feature type="region of interest" description="Disordered" evidence="1">
    <location>
        <begin position="50"/>
        <end position="79"/>
    </location>
</feature>
<name>A0A537JFX5_9BACT</name>
<feature type="compositionally biased region" description="Polar residues" evidence="1">
    <location>
        <begin position="70"/>
        <end position="79"/>
    </location>
</feature>
<sequence>MTAVIRVHERLIARLKALAGSPSPADREAHEDAEIIRSYSALNGVTVGVADGERGRTDPERQGRYAAFQGATSNPGHRS</sequence>
<proteinExistence type="predicted"/>
<protein>
    <submittedName>
        <fullName evidence="2">Uncharacterized protein</fullName>
    </submittedName>
</protein>
<organism evidence="2 3">
    <name type="scientific">Candidatus Segetimicrobium genomatis</name>
    <dbReference type="NCBI Taxonomy" id="2569760"/>
    <lineage>
        <taxon>Bacteria</taxon>
        <taxon>Bacillati</taxon>
        <taxon>Candidatus Sysuimicrobiota</taxon>
        <taxon>Candidatus Sysuimicrobiia</taxon>
        <taxon>Candidatus Sysuimicrobiales</taxon>
        <taxon>Candidatus Segetimicrobiaceae</taxon>
        <taxon>Candidatus Segetimicrobium</taxon>
    </lineage>
</organism>
<feature type="compositionally biased region" description="Basic and acidic residues" evidence="1">
    <location>
        <begin position="51"/>
        <end position="63"/>
    </location>
</feature>
<accession>A0A537JFX5</accession>
<evidence type="ECO:0000313" key="3">
    <source>
        <dbReference type="Proteomes" id="UP000318093"/>
    </source>
</evidence>
<reference evidence="2 3" key="1">
    <citation type="journal article" date="2019" name="Nat. Microbiol.">
        <title>Mediterranean grassland soil C-N compound turnover is dependent on rainfall and depth, and is mediated by genomically divergent microorganisms.</title>
        <authorList>
            <person name="Diamond S."/>
            <person name="Andeer P.F."/>
            <person name="Li Z."/>
            <person name="Crits-Christoph A."/>
            <person name="Burstein D."/>
            <person name="Anantharaman K."/>
            <person name="Lane K.R."/>
            <person name="Thomas B.C."/>
            <person name="Pan C."/>
            <person name="Northen T.R."/>
            <person name="Banfield J.F."/>
        </authorList>
    </citation>
    <scope>NUCLEOTIDE SEQUENCE [LARGE SCALE GENOMIC DNA]</scope>
    <source>
        <strain evidence="2">NP_6</strain>
    </source>
</reference>